<dbReference type="InterPro" id="IPR008686">
    <property type="entry name" value="RNA_pol_mitovir"/>
</dbReference>
<dbReference type="Proteomes" id="UP000830827">
    <property type="component" value="Segment"/>
</dbReference>
<evidence type="ECO:0000313" key="1">
    <source>
        <dbReference type="EMBL" id="QGY72542.1"/>
    </source>
</evidence>
<organism evidence="1 2">
    <name type="scientific">Plasmopara viticola lesion associated ourmia-like virus 12</name>
    <dbReference type="NCBI Taxonomy" id="2686479"/>
    <lineage>
        <taxon>Viruses</taxon>
        <taxon>Riboviria</taxon>
        <taxon>Orthornavirae</taxon>
        <taxon>Lenarviricota</taxon>
        <taxon>Miaviricetes</taxon>
        <taxon>Ourlivirales</taxon>
        <taxon>Botourmiaviridae</taxon>
        <taxon>Magoulivirus</taxon>
        <taxon>Magoulivirus thetaplasmoparae</taxon>
    </lineage>
</organism>
<dbReference type="EMBL" id="MN532599">
    <property type="protein sequence ID" value="QGY72542.1"/>
    <property type="molecule type" value="Genomic_RNA"/>
</dbReference>
<dbReference type="GeneID" id="80538697"/>
<name>A0ABX6FLI0_9VIRU</name>
<sequence>MTNMENNETKVTPIQKLLATRWVEGGKIAARSLSPNLLQALGRLEQLRLLIQGSHGVKLPSVKRADWSLKSLKNFCDGILDRDCRCHEWRTSLLIDNHASLRVRVAVASSLFLFRKVIPQELTPEQVKERQRAYVEKMTTPQGTISGAYVRHVRKYMKRLFRTGWDLQWAKAVEAFTLPTSSCIESPRSKGGPRGLDRAKMRAEFEAFAKGEGAKLSPRTELMTIWTGGKWRLVSKFSAERSFLSPLHQIIYNHLTKKNWCLRGDAKPSEFEGFERKEGEIFVSGDYESATDNLNISLTHLMLDECKKSSLHVPEAVWAEARKALVAVFHNGLRQERGQLMGSLLSFPFLCLANFLAFKWSVPRKVPLKINGDDIVFRCSQKEAEKWFREVTESGLTVSKGKTLVAKNCFSLNSTFFLPRTDDVILCPTIRSTCLFGMAEEPLQVSGRLKGVYGGNGRVRDLLHSFALREMSKQIWSSQRSVRRGLLCQTSWRAIRWSKLRDRETFYNELVKEVPLPPKKKVWSQNAIPDGFQRVPAGNAQEKDHPDFMKEMVECCWTREPVLKEKDNSFWSAVRSNTFRYVPPCDKKFARMAGMTEKEIESYYSRETNTVVQQKRMVWVKILSSEGSPLASP</sequence>
<proteinExistence type="predicted"/>
<accession>A0ABX6FLI0</accession>
<evidence type="ECO:0000313" key="2">
    <source>
        <dbReference type="Proteomes" id="UP000830827"/>
    </source>
</evidence>
<dbReference type="Pfam" id="PF05919">
    <property type="entry name" value="Mitovir_RNA_pol"/>
    <property type="match status" value="1"/>
</dbReference>
<reference evidence="1 2" key="1">
    <citation type="journal article" date="2020" name="Virus Evol.">
        <title>Analysis of the virome associated to grapevine downy mildew lesions reveals new mycovirus lineages.</title>
        <authorList>
            <person name="Chiapello M."/>
            <person name="Rodriguez-Romero J."/>
            <person name="Ayllon M.A."/>
            <person name="Turina M."/>
        </authorList>
    </citation>
    <scope>NUCLEOTIDE SEQUENCE [LARGE SCALE GENOMIC DNA]</scope>
    <source>
        <strain evidence="1">DMG-D_33124</strain>
    </source>
</reference>
<protein>
    <submittedName>
        <fullName evidence="1">RNA dependent RNA polymerase</fullName>
    </submittedName>
</protein>
<keyword evidence="2" id="KW-1185">Reference proteome</keyword>
<dbReference type="RefSeq" id="YP_010800212.1">
    <property type="nucleotide sequence ID" value="NC_076747.1"/>
</dbReference>